<dbReference type="Proteomes" id="UP000230750">
    <property type="component" value="Unassembled WGS sequence"/>
</dbReference>
<name>A0A2G8KEN4_STIJA</name>
<evidence type="ECO:0008006" key="5">
    <source>
        <dbReference type="Google" id="ProtNLM"/>
    </source>
</evidence>
<dbReference type="AlphaFoldDB" id="A0A2G8KEN4"/>
<sequence length="292" mass="31897">MNIRSMTMTNTINVEPSVSQNGTVFTCKRDGVAPVTDIDRCTVGPINVYEKLIVFIEPIVTTTDSAILYPGQTKNYTCSSLPTSSVEWSISEKLDDSGIEVSVIGSKITVTVPSDRNFTGDVDLFCSGDILDQRVSKLNIGYQSMESTTKTPAIETESLLFIVIGASGGFLALTCTVLILCCVCLKCKGSTSPTIKPDPGKQAPIPVPEYDLAPFGSGERQAVPKADENQINGHDPNAAEDGKESYAVVSEKGNENEDQTTASGVLYRSFNEVRKWCVFTQRPRYWRFYENI</sequence>
<keyword evidence="2" id="KW-0472">Membrane</keyword>
<dbReference type="EMBL" id="MRZV01000643">
    <property type="protein sequence ID" value="PIK46467.1"/>
    <property type="molecule type" value="Genomic_DNA"/>
</dbReference>
<proteinExistence type="predicted"/>
<keyword evidence="2" id="KW-0812">Transmembrane</keyword>
<gene>
    <name evidence="3" type="ORF">BSL78_16677</name>
</gene>
<comment type="caution">
    <text evidence="3">The sequence shown here is derived from an EMBL/GenBank/DDBJ whole genome shotgun (WGS) entry which is preliminary data.</text>
</comment>
<keyword evidence="2" id="KW-1133">Transmembrane helix</keyword>
<evidence type="ECO:0000256" key="2">
    <source>
        <dbReference type="SAM" id="Phobius"/>
    </source>
</evidence>
<feature type="region of interest" description="Disordered" evidence="1">
    <location>
        <begin position="225"/>
        <end position="260"/>
    </location>
</feature>
<feature type="transmembrane region" description="Helical" evidence="2">
    <location>
        <begin position="159"/>
        <end position="180"/>
    </location>
</feature>
<dbReference type="STRING" id="307972.A0A2G8KEN4"/>
<accession>A0A2G8KEN4</accession>
<evidence type="ECO:0000313" key="3">
    <source>
        <dbReference type="EMBL" id="PIK46467.1"/>
    </source>
</evidence>
<evidence type="ECO:0000313" key="4">
    <source>
        <dbReference type="Proteomes" id="UP000230750"/>
    </source>
</evidence>
<reference evidence="3 4" key="1">
    <citation type="journal article" date="2017" name="PLoS Biol.">
        <title>The sea cucumber genome provides insights into morphological evolution and visceral regeneration.</title>
        <authorList>
            <person name="Zhang X."/>
            <person name="Sun L."/>
            <person name="Yuan J."/>
            <person name="Sun Y."/>
            <person name="Gao Y."/>
            <person name="Zhang L."/>
            <person name="Li S."/>
            <person name="Dai H."/>
            <person name="Hamel J.F."/>
            <person name="Liu C."/>
            <person name="Yu Y."/>
            <person name="Liu S."/>
            <person name="Lin W."/>
            <person name="Guo K."/>
            <person name="Jin S."/>
            <person name="Xu P."/>
            <person name="Storey K.B."/>
            <person name="Huan P."/>
            <person name="Zhang T."/>
            <person name="Zhou Y."/>
            <person name="Zhang J."/>
            <person name="Lin C."/>
            <person name="Li X."/>
            <person name="Xing L."/>
            <person name="Huo D."/>
            <person name="Sun M."/>
            <person name="Wang L."/>
            <person name="Mercier A."/>
            <person name="Li F."/>
            <person name="Yang H."/>
            <person name="Xiang J."/>
        </authorList>
    </citation>
    <scope>NUCLEOTIDE SEQUENCE [LARGE SCALE GENOMIC DNA]</scope>
    <source>
        <strain evidence="3">Shaxun</strain>
        <tissue evidence="3">Muscle</tissue>
    </source>
</reference>
<organism evidence="3 4">
    <name type="scientific">Stichopus japonicus</name>
    <name type="common">Sea cucumber</name>
    <dbReference type="NCBI Taxonomy" id="307972"/>
    <lineage>
        <taxon>Eukaryota</taxon>
        <taxon>Metazoa</taxon>
        <taxon>Echinodermata</taxon>
        <taxon>Eleutherozoa</taxon>
        <taxon>Echinozoa</taxon>
        <taxon>Holothuroidea</taxon>
        <taxon>Aspidochirotacea</taxon>
        <taxon>Aspidochirotida</taxon>
        <taxon>Stichopodidae</taxon>
        <taxon>Apostichopus</taxon>
    </lineage>
</organism>
<protein>
    <recommendedName>
        <fullName evidence="5">Ig-like domain-containing protein</fullName>
    </recommendedName>
</protein>
<keyword evidence="4" id="KW-1185">Reference proteome</keyword>
<evidence type="ECO:0000256" key="1">
    <source>
        <dbReference type="SAM" id="MobiDB-lite"/>
    </source>
</evidence>